<evidence type="ECO:0000313" key="9">
    <source>
        <dbReference type="EMBL" id="URD78717.1"/>
    </source>
</evidence>
<dbReference type="PANTHER" id="PTHR31246">
    <property type="entry name" value="MICROTUBULE-ASSOCIATED PROTEIN 70-2"/>
    <property type="match status" value="1"/>
</dbReference>
<protein>
    <submittedName>
        <fullName evidence="9">ATMAP70 protein</fullName>
    </submittedName>
</protein>
<evidence type="ECO:0000256" key="1">
    <source>
        <dbReference type="ARBA" id="ARBA00004245"/>
    </source>
</evidence>
<comment type="similarity">
    <text evidence="2">Belongs to the MAP70 family.</text>
</comment>
<keyword evidence="6" id="KW-0206">Cytoskeleton</keyword>
<evidence type="ECO:0000256" key="6">
    <source>
        <dbReference type="ARBA" id="ARBA00023212"/>
    </source>
</evidence>
<evidence type="ECO:0000256" key="4">
    <source>
        <dbReference type="ARBA" id="ARBA00022701"/>
    </source>
</evidence>
<evidence type="ECO:0000256" key="2">
    <source>
        <dbReference type="ARBA" id="ARBA00008825"/>
    </source>
</evidence>
<keyword evidence="5 7" id="KW-0175">Coiled coil</keyword>
<dbReference type="PANTHER" id="PTHR31246:SF32">
    <property type="entry name" value="MICROTUBULE-ASSOCIATED PROTEIN 70-1"/>
    <property type="match status" value="1"/>
</dbReference>
<accession>A0A9E7EMC2</accession>
<keyword evidence="10" id="KW-1185">Reference proteome</keyword>
<feature type="coiled-coil region" evidence="7">
    <location>
        <begin position="134"/>
        <end position="307"/>
    </location>
</feature>
<dbReference type="InterPro" id="IPR009768">
    <property type="entry name" value="MAP70"/>
</dbReference>
<feature type="compositionally biased region" description="Low complexity" evidence="8">
    <location>
        <begin position="357"/>
        <end position="370"/>
    </location>
</feature>
<comment type="subcellular location">
    <subcellularLocation>
        <location evidence="1">Cytoplasm</location>
        <location evidence="1">Cytoskeleton</location>
    </subcellularLocation>
</comment>
<evidence type="ECO:0000256" key="7">
    <source>
        <dbReference type="SAM" id="Coils"/>
    </source>
</evidence>
<sequence length="557" mass="62871">MALALPAEMMKSAAKKKPSKKSSLDEDDFSVCCMVPIPSRSNSIAFTTWSKTRIVRYSKLIVSEELQKMVEKFQASEVALENKNLEIKRITEEKKEALAAQFAAEATLRRVHAAQKDEELPTLEDILFPLEAEIKLLRQEISKLQDDSRALERLTKTKEAALLDAEREVQIAKIKAALVDDLQNKNQELMKQNEINQEEYKILDRMHRQKVAEVEKLGQTVRELEEALLSGAAAANAVRDYQRQVNELKGEKKTLERTLSRAMVAENRAALVMANEWKDASDKVIPVKQWLEERRVLMGEMQQLRDKLSITERAAKAEAQLKERLQLRLKVVEDGLRSSLRSGIRYDLRSSPIGLGRSRSINGSETSSGSLSGGTGTRKPFAPIGKSSTIYSPSSTLLKHAKGASKSFDGGRVIDVDDYRSKSSEDTYIHDSLEKDIEQLSATGASMEELSSGKPSRAMDDVRDDYVSVIFYDILQKEVITLRKSLLEKDQCLKDKDNSTEMLSRKIDTLTKAMEVETKKLRREKAALEKEVATLQIDKQQEQKARRLKGMINNLHS</sequence>
<dbReference type="Proteomes" id="UP001055439">
    <property type="component" value="Chromosome 10"/>
</dbReference>
<evidence type="ECO:0000313" key="10">
    <source>
        <dbReference type="Proteomes" id="UP001055439"/>
    </source>
</evidence>
<evidence type="ECO:0000256" key="3">
    <source>
        <dbReference type="ARBA" id="ARBA00022490"/>
    </source>
</evidence>
<dbReference type="EMBL" id="CP097503">
    <property type="protein sequence ID" value="URD78717.1"/>
    <property type="molecule type" value="Genomic_DNA"/>
</dbReference>
<evidence type="ECO:0000256" key="8">
    <source>
        <dbReference type="SAM" id="MobiDB-lite"/>
    </source>
</evidence>
<dbReference type="GO" id="GO:0008017">
    <property type="term" value="F:microtubule binding"/>
    <property type="evidence" value="ECO:0007669"/>
    <property type="project" value="InterPro"/>
</dbReference>
<dbReference type="GO" id="GO:0007010">
    <property type="term" value="P:cytoskeleton organization"/>
    <property type="evidence" value="ECO:0007669"/>
    <property type="project" value="InterPro"/>
</dbReference>
<proteinExistence type="inferred from homology"/>
<gene>
    <name evidence="9" type="ORF">MUK42_24206</name>
</gene>
<dbReference type="Pfam" id="PF07058">
    <property type="entry name" value="MAP70"/>
    <property type="match status" value="1"/>
</dbReference>
<name>A0A9E7EMC2_9LILI</name>
<dbReference type="OrthoDB" id="2014495at2759"/>
<reference evidence="9" key="1">
    <citation type="submission" date="2022-05" db="EMBL/GenBank/DDBJ databases">
        <title>The Musa troglodytarum L. genome provides insights into the mechanism of non-climacteric behaviour and enrichment of carotenoids.</title>
        <authorList>
            <person name="Wang J."/>
        </authorList>
    </citation>
    <scope>NUCLEOTIDE SEQUENCE</scope>
    <source>
        <tissue evidence="9">Leaf</tissue>
    </source>
</reference>
<organism evidence="9 10">
    <name type="scientific">Musa troglodytarum</name>
    <name type="common">fe'i banana</name>
    <dbReference type="NCBI Taxonomy" id="320322"/>
    <lineage>
        <taxon>Eukaryota</taxon>
        <taxon>Viridiplantae</taxon>
        <taxon>Streptophyta</taxon>
        <taxon>Embryophyta</taxon>
        <taxon>Tracheophyta</taxon>
        <taxon>Spermatophyta</taxon>
        <taxon>Magnoliopsida</taxon>
        <taxon>Liliopsida</taxon>
        <taxon>Zingiberales</taxon>
        <taxon>Musaceae</taxon>
        <taxon>Musa</taxon>
    </lineage>
</organism>
<feature type="region of interest" description="Disordered" evidence="8">
    <location>
        <begin position="355"/>
        <end position="387"/>
    </location>
</feature>
<feature type="coiled-coil region" evidence="7">
    <location>
        <begin position="511"/>
        <end position="545"/>
    </location>
</feature>
<keyword evidence="3" id="KW-0963">Cytoplasm</keyword>
<dbReference type="GO" id="GO:0005874">
    <property type="term" value="C:microtubule"/>
    <property type="evidence" value="ECO:0007669"/>
    <property type="project" value="UniProtKB-KW"/>
</dbReference>
<feature type="coiled-coil region" evidence="7">
    <location>
        <begin position="63"/>
        <end position="100"/>
    </location>
</feature>
<evidence type="ECO:0000256" key="5">
    <source>
        <dbReference type="ARBA" id="ARBA00023054"/>
    </source>
</evidence>
<keyword evidence="4" id="KW-0493">Microtubule</keyword>
<dbReference type="AlphaFoldDB" id="A0A9E7EMC2"/>